<evidence type="ECO:0000313" key="2">
    <source>
        <dbReference type="Proteomes" id="UP000292003"/>
    </source>
</evidence>
<gene>
    <name evidence="1" type="ORF">EWH70_27500</name>
</gene>
<protein>
    <submittedName>
        <fullName evidence="1">Uncharacterized protein</fullName>
    </submittedName>
</protein>
<dbReference type="Proteomes" id="UP000292003">
    <property type="component" value="Unassembled WGS sequence"/>
</dbReference>
<keyword evidence="2" id="KW-1185">Reference proteome</keyword>
<dbReference type="AlphaFoldDB" id="A0A4Q7J278"/>
<organism evidence="1 2">
    <name type="scientific">Amycolatopsis suaedae</name>
    <dbReference type="NCBI Taxonomy" id="2510978"/>
    <lineage>
        <taxon>Bacteria</taxon>
        <taxon>Bacillati</taxon>
        <taxon>Actinomycetota</taxon>
        <taxon>Actinomycetes</taxon>
        <taxon>Pseudonocardiales</taxon>
        <taxon>Pseudonocardiaceae</taxon>
        <taxon>Amycolatopsis</taxon>
    </lineage>
</organism>
<comment type="caution">
    <text evidence="1">The sequence shown here is derived from an EMBL/GenBank/DDBJ whole genome shotgun (WGS) entry which is preliminary data.</text>
</comment>
<proteinExistence type="predicted"/>
<accession>A0A4Q7J278</accession>
<sequence length="66" mass="6737">MAKAQFPFKTGGGVLKKLIVVLVVLGLLAFVVKFPTDAAGAVDSATESGTSVLDSIVQFVRSLGNG</sequence>
<dbReference type="EMBL" id="SFCC01000015">
    <property type="protein sequence ID" value="RZQ60848.1"/>
    <property type="molecule type" value="Genomic_DNA"/>
</dbReference>
<reference evidence="1 2" key="1">
    <citation type="submission" date="2019-02" db="EMBL/GenBank/DDBJ databases">
        <title>Draft genome sequence of Amycolatopsis sp. 8-3EHSu isolated from roots of Suaeda maritima.</title>
        <authorList>
            <person name="Duangmal K."/>
            <person name="Chantavorakit T."/>
        </authorList>
    </citation>
    <scope>NUCLEOTIDE SEQUENCE [LARGE SCALE GENOMIC DNA]</scope>
    <source>
        <strain evidence="1 2">8-3EHSu</strain>
    </source>
</reference>
<evidence type="ECO:0000313" key="1">
    <source>
        <dbReference type="EMBL" id="RZQ60848.1"/>
    </source>
</evidence>
<dbReference type="RefSeq" id="WP_130478421.1">
    <property type="nucleotide sequence ID" value="NZ_SFCC01000015.1"/>
</dbReference>
<name>A0A4Q7J278_9PSEU</name>